<evidence type="ECO:0008006" key="5">
    <source>
        <dbReference type="Google" id="ProtNLM"/>
    </source>
</evidence>
<organism evidence="3 4">
    <name type="scientific">Natronoglomus mannanivorans</name>
    <dbReference type="NCBI Taxonomy" id="2979990"/>
    <lineage>
        <taxon>Archaea</taxon>
        <taxon>Methanobacteriati</taxon>
        <taxon>Methanobacteriota</taxon>
        <taxon>Stenosarchaea group</taxon>
        <taxon>Halobacteria</taxon>
        <taxon>Halobacteriales</taxon>
        <taxon>Natrialbaceae</taxon>
        <taxon>Natronoglomus</taxon>
    </lineage>
</organism>
<gene>
    <name evidence="3" type="ORF">OB955_16235</name>
</gene>
<evidence type="ECO:0000256" key="1">
    <source>
        <dbReference type="SAM" id="MobiDB-lite"/>
    </source>
</evidence>
<keyword evidence="2" id="KW-1133">Transmembrane helix</keyword>
<keyword evidence="2" id="KW-0472">Membrane</keyword>
<keyword evidence="2" id="KW-0812">Transmembrane</keyword>
<accession>A0ABT2QH69</accession>
<feature type="transmembrane region" description="Helical" evidence="2">
    <location>
        <begin position="216"/>
        <end position="240"/>
    </location>
</feature>
<keyword evidence="4" id="KW-1185">Reference proteome</keyword>
<feature type="transmembrane region" description="Helical" evidence="2">
    <location>
        <begin position="90"/>
        <end position="115"/>
    </location>
</feature>
<dbReference type="Proteomes" id="UP001320972">
    <property type="component" value="Unassembled WGS sequence"/>
</dbReference>
<evidence type="ECO:0000256" key="2">
    <source>
        <dbReference type="SAM" id="Phobius"/>
    </source>
</evidence>
<evidence type="ECO:0000313" key="3">
    <source>
        <dbReference type="EMBL" id="MCU4974275.1"/>
    </source>
</evidence>
<feature type="transmembrane region" description="Helical" evidence="2">
    <location>
        <begin position="175"/>
        <end position="204"/>
    </location>
</feature>
<comment type="caution">
    <text evidence="3">The sequence shown here is derived from an EMBL/GenBank/DDBJ whole genome shotgun (WGS) entry which is preliminary data.</text>
</comment>
<feature type="transmembrane region" description="Helical" evidence="2">
    <location>
        <begin position="304"/>
        <end position="325"/>
    </location>
</feature>
<name>A0ABT2QH69_9EURY</name>
<feature type="compositionally biased region" description="Polar residues" evidence="1">
    <location>
        <begin position="31"/>
        <end position="50"/>
    </location>
</feature>
<feature type="transmembrane region" description="Helical" evidence="2">
    <location>
        <begin position="523"/>
        <end position="545"/>
    </location>
</feature>
<protein>
    <recommendedName>
        <fullName evidence="5">ABC-2 type transport system permease protein</fullName>
    </recommendedName>
</protein>
<evidence type="ECO:0000313" key="4">
    <source>
        <dbReference type="Proteomes" id="UP001320972"/>
    </source>
</evidence>
<feature type="transmembrane region" description="Helical" evidence="2">
    <location>
        <begin position="487"/>
        <end position="511"/>
    </location>
</feature>
<feature type="transmembrane region" description="Helical" evidence="2">
    <location>
        <begin position="565"/>
        <end position="586"/>
    </location>
</feature>
<feature type="transmembrane region" description="Helical" evidence="2">
    <location>
        <begin position="252"/>
        <end position="279"/>
    </location>
</feature>
<feature type="transmembrane region" description="Helical" evidence="2">
    <location>
        <begin position="616"/>
        <end position="635"/>
    </location>
</feature>
<sequence>MAVVTIAVHVHVCTRVSGHSRVRNDDDTSLDESGSTTMIESEGDNGSTAMIESEGDSGARRGPAFGRSLLIARGEFHRTLRSIRESPRELVGILFVGATMLLFSLGGAAGAYFLGRGLRQDGSFTDWSLLPGARAVVGSLWLVLVVGVAFRTLAKVGRLEQRSLLLSMVPVRDLVFGKLLAETVGLACWLAIPVGAVSVAFAVGSTETASALGLPPVAVVLVGSAIACGFVLGIAVKHVATRYEPVVRVKTPLAVCGALGYVALIVSGRFDVIFAGLYAPLQYWPVSWLADAIFLSVVGVDASARTAAVGLAFTGVLTAGALTVAPRLAAFHWLSDAPRIDPGSRFGSSSSSLVRRVSPSPSPSNSHTRAQSRSTSTARSTSTVASLLEPVTTRGTRTVATVVWRRTWRSPVRLLYVLYPLFFAIEPMRLTLESLRATGTVPEWIPPLVMAYVVWAAGMAFTLNALGDQGSTLPTILTTPASARAVVTGRMLVGVLTIGPLGVVLVGGLAAASSFSLPTILGFALATTVGVVTATALATGIGVAFPRFGTISITRNRSMVVPGKAAAFVYSIAALTLAGSLSLVAFEPAWEPLAAGTSWLLSAVTPLSPDVSAGRLRAVGALVLAGLVSVSIYSFRYAVATVETYTLE</sequence>
<proteinExistence type="predicted"/>
<dbReference type="RefSeq" id="WP_338008433.1">
    <property type="nucleotide sequence ID" value="NZ_JAOPKB010000011.1"/>
</dbReference>
<feature type="transmembrane region" description="Helical" evidence="2">
    <location>
        <begin position="135"/>
        <end position="154"/>
    </location>
</feature>
<feature type="region of interest" description="Disordered" evidence="1">
    <location>
        <begin position="345"/>
        <end position="385"/>
    </location>
</feature>
<reference evidence="3 4" key="1">
    <citation type="submission" date="2022-09" db="EMBL/GenBank/DDBJ databases">
        <title>Enrichment on poylsaccharides allowed isolation of novel metabolic and taxonomic groups of Haloarchaea.</title>
        <authorList>
            <person name="Sorokin D.Y."/>
            <person name="Elcheninov A.G."/>
            <person name="Khizhniak T.V."/>
            <person name="Kolganova T.V."/>
            <person name="Kublanov I.V."/>
        </authorList>
    </citation>
    <scope>NUCLEOTIDE SEQUENCE [LARGE SCALE GENOMIC DNA]</scope>
    <source>
        <strain evidence="3 4">AArc-m2/3/4</strain>
    </source>
</reference>
<feature type="region of interest" description="Disordered" evidence="1">
    <location>
        <begin position="21"/>
        <end position="62"/>
    </location>
</feature>
<feature type="transmembrane region" description="Helical" evidence="2">
    <location>
        <begin position="444"/>
        <end position="466"/>
    </location>
</feature>
<dbReference type="EMBL" id="JAOPKB010000011">
    <property type="protein sequence ID" value="MCU4974275.1"/>
    <property type="molecule type" value="Genomic_DNA"/>
</dbReference>